<feature type="domain" description="RRM" evidence="13">
    <location>
        <begin position="242"/>
        <end position="320"/>
    </location>
</feature>
<dbReference type="PRINTS" id="PR00153">
    <property type="entry name" value="CSAPPISMRASE"/>
</dbReference>
<accession>A0ABQ8ETS1</accession>
<dbReference type="Pfam" id="PF00076">
    <property type="entry name" value="RRM_1"/>
    <property type="match status" value="1"/>
</dbReference>
<proteinExistence type="inferred from homology"/>
<dbReference type="Pfam" id="PF00160">
    <property type="entry name" value="Pro_isomerase"/>
    <property type="match status" value="1"/>
</dbReference>
<dbReference type="PANTHER" id="PTHR45843">
    <property type="entry name" value="PEPTIDYL-PROLYL CIS-TRANS ISOMERASE-LIKE 4"/>
    <property type="match status" value="1"/>
</dbReference>
<sequence length="413" mass="46770">MSVLLETSLGEIVIDLEVEKAPQACLNFLKLCKLKYYNFSLVHSVQKHFVAQMGDPTGKGTGGNTVWGVIQGKENQVFEPELHPKLKHTGKGIVSMALVQNEGHLMAGSQFLITLSDNHLGYLDGKQAIFGRVAEGLETLDKINETICDQEGRPYRDIRIKHTIILDDPFDDPEGLVVPDRSPIPSEEMLKLGRIGEEDDLQPTLSEEDAARLQKQQEANARALTLEMIGDLPFADIKPPENILFVCKLNPVTRDEDLELIFSRFGTILSCEIIRDKKTQESLCYSFIEFETKEQCEEAYFKMDNVLIDDRRIHVDFSQSVSKLHREFLVGKRGMADSFGDGLEKRRRYRDDAPSHEDHSYDLVFEHGGDLHSEKKPRSSAAQEVVDSPSHKPTDYNRDSRYDRSSHRNHGTA</sequence>
<dbReference type="EC" id="5.2.1.8" evidence="10"/>
<evidence type="ECO:0000256" key="10">
    <source>
        <dbReference type="RuleBase" id="RU365081"/>
    </source>
</evidence>
<dbReference type="SUPFAM" id="SSF50891">
    <property type="entry name" value="Cyclophilin-like"/>
    <property type="match status" value="1"/>
</dbReference>
<name>A0ABQ8ETS1_9FUNG</name>
<feature type="region of interest" description="Disordered" evidence="11">
    <location>
        <begin position="350"/>
        <end position="413"/>
    </location>
</feature>
<keyword evidence="15" id="KW-1185">Reference proteome</keyword>
<dbReference type="Gene3D" id="3.30.70.330">
    <property type="match status" value="1"/>
</dbReference>
<protein>
    <recommendedName>
        <fullName evidence="10">Peptidyl-prolyl cis-trans isomerase</fullName>
        <shortName evidence="10">PPIase</shortName>
        <ecNumber evidence="10">5.2.1.8</ecNumber>
    </recommendedName>
</protein>
<keyword evidence="5 9" id="KW-0694">RNA-binding</keyword>
<dbReference type="PROSITE" id="PS50072">
    <property type="entry name" value="CSA_PPIASE_2"/>
    <property type="match status" value="1"/>
</dbReference>
<dbReference type="CDD" id="cd12235">
    <property type="entry name" value="RRM_PPIL4"/>
    <property type="match status" value="1"/>
</dbReference>
<comment type="caution">
    <text evidence="14">The sequence shown here is derived from an EMBL/GenBank/DDBJ whole genome shotgun (WGS) entry which is preliminary data.</text>
</comment>
<evidence type="ECO:0000256" key="6">
    <source>
        <dbReference type="ARBA" id="ARBA00023110"/>
    </source>
</evidence>
<dbReference type="CDD" id="cd01921">
    <property type="entry name" value="cyclophilin_RRM"/>
    <property type="match status" value="1"/>
</dbReference>
<comment type="function">
    <text evidence="2 10">PPIases accelerate the folding of proteins. It catalyzes the cis-trans isomerization of proline imidic peptide bonds in oligopeptides.</text>
</comment>
<dbReference type="InterPro" id="IPR002130">
    <property type="entry name" value="Cyclophilin-type_PPIase_dom"/>
</dbReference>
<dbReference type="Gene3D" id="2.40.100.10">
    <property type="entry name" value="Cyclophilin-like"/>
    <property type="match status" value="1"/>
</dbReference>
<evidence type="ECO:0000256" key="4">
    <source>
        <dbReference type="ARBA" id="ARBA00010739"/>
    </source>
</evidence>
<dbReference type="Proteomes" id="UP001648503">
    <property type="component" value="Unassembled WGS sequence"/>
</dbReference>
<evidence type="ECO:0000256" key="5">
    <source>
        <dbReference type="ARBA" id="ARBA00022884"/>
    </source>
</evidence>
<feature type="domain" description="PPIase cyclophilin-type" evidence="12">
    <location>
        <begin position="6"/>
        <end position="165"/>
    </location>
</feature>
<dbReference type="SMART" id="SM00360">
    <property type="entry name" value="RRM"/>
    <property type="match status" value="1"/>
</dbReference>
<evidence type="ECO:0000256" key="8">
    <source>
        <dbReference type="ARBA" id="ARBA00023242"/>
    </source>
</evidence>
<gene>
    <name evidence="14" type="ORF">BASA50_000434</name>
</gene>
<dbReference type="InterPro" id="IPR012677">
    <property type="entry name" value="Nucleotide-bd_a/b_plait_sf"/>
</dbReference>
<evidence type="ECO:0000256" key="11">
    <source>
        <dbReference type="SAM" id="MobiDB-lite"/>
    </source>
</evidence>
<evidence type="ECO:0000313" key="14">
    <source>
        <dbReference type="EMBL" id="KAH6586479.1"/>
    </source>
</evidence>
<keyword evidence="8 10" id="KW-0539">Nucleus</keyword>
<keyword evidence="7 10" id="KW-0413">Isomerase</keyword>
<comment type="subcellular location">
    <subcellularLocation>
        <location evidence="3 10">Nucleus</location>
    </subcellularLocation>
</comment>
<evidence type="ECO:0000256" key="9">
    <source>
        <dbReference type="PROSITE-ProRule" id="PRU00176"/>
    </source>
</evidence>
<keyword evidence="6 10" id="KW-0697">Rotamase</keyword>
<dbReference type="InterPro" id="IPR000504">
    <property type="entry name" value="RRM_dom"/>
</dbReference>
<dbReference type="InterPro" id="IPR035538">
    <property type="entry name" value="Cyclophilin_PPIL4"/>
</dbReference>
<evidence type="ECO:0000256" key="2">
    <source>
        <dbReference type="ARBA" id="ARBA00002388"/>
    </source>
</evidence>
<feature type="compositionally biased region" description="Basic and acidic residues" evidence="11">
    <location>
        <begin position="350"/>
        <end position="377"/>
    </location>
</feature>
<dbReference type="PANTHER" id="PTHR45843:SF1">
    <property type="entry name" value="PEPTIDYL-PROLYL CIS-TRANS ISOMERASE-LIKE 4"/>
    <property type="match status" value="1"/>
</dbReference>
<comment type="catalytic activity">
    <reaction evidence="1 10">
        <text>[protein]-peptidylproline (omega=180) = [protein]-peptidylproline (omega=0)</text>
        <dbReference type="Rhea" id="RHEA:16237"/>
        <dbReference type="Rhea" id="RHEA-COMP:10747"/>
        <dbReference type="Rhea" id="RHEA-COMP:10748"/>
        <dbReference type="ChEBI" id="CHEBI:83833"/>
        <dbReference type="ChEBI" id="CHEBI:83834"/>
        <dbReference type="EC" id="5.2.1.8"/>
    </reaction>
</comment>
<evidence type="ECO:0000256" key="1">
    <source>
        <dbReference type="ARBA" id="ARBA00000971"/>
    </source>
</evidence>
<dbReference type="SUPFAM" id="SSF54928">
    <property type="entry name" value="RNA-binding domain, RBD"/>
    <property type="match status" value="1"/>
</dbReference>
<dbReference type="PROSITE" id="PS50102">
    <property type="entry name" value="RRM"/>
    <property type="match status" value="1"/>
</dbReference>
<evidence type="ECO:0000259" key="12">
    <source>
        <dbReference type="PROSITE" id="PS50072"/>
    </source>
</evidence>
<feature type="compositionally biased region" description="Basic and acidic residues" evidence="11">
    <location>
        <begin position="389"/>
        <end position="406"/>
    </location>
</feature>
<dbReference type="InterPro" id="IPR029000">
    <property type="entry name" value="Cyclophilin-like_dom_sf"/>
</dbReference>
<dbReference type="InterPro" id="IPR035979">
    <property type="entry name" value="RBD_domain_sf"/>
</dbReference>
<organism evidence="14 15">
    <name type="scientific">Batrachochytrium salamandrivorans</name>
    <dbReference type="NCBI Taxonomy" id="1357716"/>
    <lineage>
        <taxon>Eukaryota</taxon>
        <taxon>Fungi</taxon>
        <taxon>Fungi incertae sedis</taxon>
        <taxon>Chytridiomycota</taxon>
        <taxon>Chytridiomycota incertae sedis</taxon>
        <taxon>Chytridiomycetes</taxon>
        <taxon>Rhizophydiales</taxon>
        <taxon>Rhizophydiales incertae sedis</taxon>
        <taxon>Batrachochytrium</taxon>
    </lineage>
</organism>
<dbReference type="InterPro" id="IPR035542">
    <property type="entry name" value="CRIP"/>
</dbReference>
<evidence type="ECO:0000256" key="7">
    <source>
        <dbReference type="ARBA" id="ARBA00023235"/>
    </source>
</evidence>
<comment type="similarity">
    <text evidence="4 10">Belongs to the cyclophilin-type PPIase family. PPIL4 subfamily.</text>
</comment>
<evidence type="ECO:0000259" key="13">
    <source>
        <dbReference type="PROSITE" id="PS50102"/>
    </source>
</evidence>
<evidence type="ECO:0000313" key="15">
    <source>
        <dbReference type="Proteomes" id="UP001648503"/>
    </source>
</evidence>
<evidence type="ECO:0000256" key="3">
    <source>
        <dbReference type="ARBA" id="ARBA00004123"/>
    </source>
</evidence>
<dbReference type="EMBL" id="JAFCIX010000573">
    <property type="protein sequence ID" value="KAH6586479.1"/>
    <property type="molecule type" value="Genomic_DNA"/>
</dbReference>
<reference evidence="14 15" key="1">
    <citation type="submission" date="2021-02" db="EMBL/GenBank/DDBJ databases">
        <title>Variation within the Batrachochytrium salamandrivorans European outbreak.</title>
        <authorList>
            <person name="Kelly M."/>
            <person name="Pasmans F."/>
            <person name="Shea T.P."/>
            <person name="Munoz J.F."/>
            <person name="Carranza S."/>
            <person name="Cuomo C.A."/>
            <person name="Martel A."/>
        </authorList>
    </citation>
    <scope>NUCLEOTIDE SEQUENCE [LARGE SCALE GENOMIC DNA]</scope>
    <source>
        <strain evidence="14 15">AMFP18/2</strain>
    </source>
</reference>